<dbReference type="OrthoDB" id="5290996at2"/>
<keyword evidence="1" id="KW-0732">Signal</keyword>
<gene>
    <name evidence="2" type="ORF">AZI85_08260</name>
</gene>
<dbReference type="RefSeq" id="WP_063244282.1">
    <property type="nucleotide sequence ID" value="NZ_LUKF01000016.1"/>
</dbReference>
<evidence type="ECO:0000313" key="3">
    <source>
        <dbReference type="Proteomes" id="UP000075391"/>
    </source>
</evidence>
<evidence type="ECO:0000256" key="1">
    <source>
        <dbReference type="SAM" id="SignalP"/>
    </source>
</evidence>
<reference evidence="2 3" key="1">
    <citation type="submission" date="2016-03" db="EMBL/GenBank/DDBJ databases">
        <authorList>
            <person name="Ploux O."/>
        </authorList>
    </citation>
    <scope>NUCLEOTIDE SEQUENCE [LARGE SCALE GENOMIC DNA]</scope>
    <source>
        <strain evidence="2 3">BER2</strain>
    </source>
</reference>
<dbReference type="Proteomes" id="UP000075391">
    <property type="component" value="Unassembled WGS sequence"/>
</dbReference>
<evidence type="ECO:0000313" key="2">
    <source>
        <dbReference type="EMBL" id="KYG62177.1"/>
    </source>
</evidence>
<dbReference type="EMBL" id="LUKF01000016">
    <property type="protein sequence ID" value="KYG62177.1"/>
    <property type="molecule type" value="Genomic_DNA"/>
</dbReference>
<comment type="caution">
    <text evidence="2">The sequence shown here is derived from an EMBL/GenBank/DDBJ whole genome shotgun (WGS) entry which is preliminary data.</text>
</comment>
<evidence type="ECO:0008006" key="4">
    <source>
        <dbReference type="Google" id="ProtNLM"/>
    </source>
</evidence>
<feature type="signal peptide" evidence="1">
    <location>
        <begin position="1"/>
        <end position="19"/>
    </location>
</feature>
<dbReference type="AlphaFoldDB" id="A0A150WGC8"/>
<protein>
    <recommendedName>
        <fullName evidence="4">Ion channel protein Tsx</fullName>
    </recommendedName>
</protein>
<dbReference type="InterPro" id="IPR010239">
    <property type="entry name" value="CHP02001"/>
</dbReference>
<organism evidence="2 3">
    <name type="scientific">Bdellovibrio bacteriovorus</name>
    <dbReference type="NCBI Taxonomy" id="959"/>
    <lineage>
        <taxon>Bacteria</taxon>
        <taxon>Pseudomonadati</taxon>
        <taxon>Bdellovibrionota</taxon>
        <taxon>Bdellovibrionia</taxon>
        <taxon>Bdellovibrionales</taxon>
        <taxon>Pseudobdellovibrionaceae</taxon>
        <taxon>Bdellovibrio</taxon>
    </lineage>
</organism>
<sequence length="226" mass="25495">MRRYIAFITILISSWTAQAADGTSPTFDLSGDISLLSHYVENGLSQSDRSPALQGAFWFNFGSQFRLGVWGSNTNFENSDDHFNLRLLGDIKVSFSQNTNLIISYAQSQYYNGGDRNGNIIGLRLNMFDYRIMYDSFSNWEGTDENSKRFAFGKFFNVFNGWKWDNEVGYNTPNIDEINPYFDARTGLGTKWGVIFFEGALTGTSESSQFNGAGDLFFILSASTEL</sequence>
<proteinExistence type="predicted"/>
<dbReference type="Pfam" id="PF09694">
    <property type="entry name" value="Gcw_chp"/>
    <property type="match status" value="1"/>
</dbReference>
<feature type="chain" id="PRO_5007572785" description="Ion channel protein Tsx" evidence="1">
    <location>
        <begin position="20"/>
        <end position="226"/>
    </location>
</feature>
<accession>A0A150WGC8</accession>
<dbReference type="NCBIfam" id="TIGR02001">
    <property type="entry name" value="gcw_chp"/>
    <property type="match status" value="1"/>
</dbReference>
<name>A0A150WGC8_BDEBC</name>